<feature type="coiled-coil region" evidence="1">
    <location>
        <begin position="47"/>
        <end position="78"/>
    </location>
</feature>
<evidence type="ECO:0000256" key="1">
    <source>
        <dbReference type="SAM" id="Coils"/>
    </source>
</evidence>
<proteinExistence type="predicted"/>
<evidence type="ECO:0000313" key="3">
    <source>
        <dbReference type="Proteomes" id="UP000051952"/>
    </source>
</evidence>
<gene>
    <name evidence="2" type="ORF">BSAL_82650</name>
</gene>
<evidence type="ECO:0000313" key="2">
    <source>
        <dbReference type="EMBL" id="CUG65631.1"/>
    </source>
</evidence>
<dbReference type="EMBL" id="CYKH01000921">
    <property type="protein sequence ID" value="CUG65631.1"/>
    <property type="molecule type" value="Genomic_DNA"/>
</dbReference>
<dbReference type="VEuPathDB" id="TriTrypDB:BSAL_82650"/>
<reference evidence="3" key="1">
    <citation type="submission" date="2015-09" db="EMBL/GenBank/DDBJ databases">
        <authorList>
            <consortium name="Pathogen Informatics"/>
        </authorList>
    </citation>
    <scope>NUCLEOTIDE SEQUENCE [LARGE SCALE GENOMIC DNA]</scope>
    <source>
        <strain evidence="3">Lake Konstanz</strain>
    </source>
</reference>
<organism evidence="2 3">
    <name type="scientific">Bodo saltans</name>
    <name type="common">Flagellated protozoan</name>
    <dbReference type="NCBI Taxonomy" id="75058"/>
    <lineage>
        <taxon>Eukaryota</taxon>
        <taxon>Discoba</taxon>
        <taxon>Euglenozoa</taxon>
        <taxon>Kinetoplastea</taxon>
        <taxon>Metakinetoplastina</taxon>
        <taxon>Eubodonida</taxon>
        <taxon>Bodonidae</taxon>
        <taxon>Bodo</taxon>
    </lineage>
</organism>
<keyword evidence="3" id="KW-1185">Reference proteome</keyword>
<accession>A0A0S4J2X5</accession>
<dbReference type="AlphaFoldDB" id="A0A0S4J2X5"/>
<protein>
    <submittedName>
        <fullName evidence="2">Uncharacterized protein</fullName>
    </submittedName>
</protein>
<dbReference type="Proteomes" id="UP000051952">
    <property type="component" value="Unassembled WGS sequence"/>
</dbReference>
<sequence>MGLRGAGHVQQAANDLDLVGTSSDAEYFRVRLQYVQERWYDGYIRCIDAEKQQIRSLLDEYADNMQEFRRDQRNAYRQMMKDFEHLCERDKVDSGLAVEEEQHRMALYEKWLADYQQLLPNENRLRDANIADQRKTLQDQVAATRRARQSYEEALTTMDDIDTCRREQNRARQTIVQQWHDVVVIGCYHKWHLGKVARNDLNDLELWIRCNLILYEEEFREATLQYTHQFVTALMAEEEFERTRLNALQFHSFMEDCVRGAFSTMQYELWWMAAKDVPRRWDGETITY</sequence>
<name>A0A0S4J2X5_BODSA</name>
<keyword evidence="1" id="KW-0175">Coiled coil</keyword>